<proteinExistence type="predicted"/>
<gene>
    <name evidence="2" type="primary">Acey_s0094.g2736</name>
    <name evidence="2" type="ORF">Y032_0094g2736</name>
</gene>
<evidence type="ECO:0000313" key="2">
    <source>
        <dbReference type="EMBL" id="EYC03402.1"/>
    </source>
</evidence>
<dbReference type="Proteomes" id="UP000024635">
    <property type="component" value="Unassembled WGS sequence"/>
</dbReference>
<protein>
    <submittedName>
        <fullName evidence="2">Uncharacterized protein</fullName>
    </submittedName>
</protein>
<comment type="caution">
    <text evidence="2">The sequence shown here is derived from an EMBL/GenBank/DDBJ whole genome shotgun (WGS) entry which is preliminary data.</text>
</comment>
<evidence type="ECO:0000256" key="1">
    <source>
        <dbReference type="SAM" id="MobiDB-lite"/>
    </source>
</evidence>
<reference evidence="3" key="1">
    <citation type="journal article" date="2015" name="Nat. Genet.">
        <title>The genome and transcriptome of the zoonotic hookworm Ancylostoma ceylanicum identify infection-specific gene families.</title>
        <authorList>
            <person name="Schwarz E.M."/>
            <person name="Hu Y."/>
            <person name="Antoshechkin I."/>
            <person name="Miller M.M."/>
            <person name="Sternberg P.W."/>
            <person name="Aroian R.V."/>
        </authorList>
    </citation>
    <scope>NUCLEOTIDE SEQUENCE</scope>
    <source>
        <strain evidence="3">HY135</strain>
    </source>
</reference>
<keyword evidence="3" id="KW-1185">Reference proteome</keyword>
<name>A0A016TL76_9BILA</name>
<organism evidence="2 3">
    <name type="scientific">Ancylostoma ceylanicum</name>
    <dbReference type="NCBI Taxonomy" id="53326"/>
    <lineage>
        <taxon>Eukaryota</taxon>
        <taxon>Metazoa</taxon>
        <taxon>Ecdysozoa</taxon>
        <taxon>Nematoda</taxon>
        <taxon>Chromadorea</taxon>
        <taxon>Rhabditida</taxon>
        <taxon>Rhabditina</taxon>
        <taxon>Rhabditomorpha</taxon>
        <taxon>Strongyloidea</taxon>
        <taxon>Ancylostomatidae</taxon>
        <taxon>Ancylostomatinae</taxon>
        <taxon>Ancylostoma</taxon>
    </lineage>
</organism>
<feature type="region of interest" description="Disordered" evidence="1">
    <location>
        <begin position="52"/>
        <end position="80"/>
    </location>
</feature>
<evidence type="ECO:0000313" key="3">
    <source>
        <dbReference type="Proteomes" id="UP000024635"/>
    </source>
</evidence>
<sequence>MRTRTYTFTIVVIVPKGSRTPSIPEHVSGRLKERISVPRTYFLSTYADEKRKEAHPYNDDRSPSFLSTQEVKIQLGQGGS</sequence>
<feature type="compositionally biased region" description="Basic and acidic residues" evidence="1">
    <location>
        <begin position="52"/>
        <end position="62"/>
    </location>
</feature>
<accession>A0A016TL76</accession>
<dbReference type="EMBL" id="JARK01001430">
    <property type="protein sequence ID" value="EYC03402.1"/>
    <property type="molecule type" value="Genomic_DNA"/>
</dbReference>
<dbReference type="AlphaFoldDB" id="A0A016TL76"/>